<gene>
    <name evidence="1" type="ORF">DFQ27_005357</name>
</gene>
<accession>A0A9P6QIL6</accession>
<proteinExistence type="predicted"/>
<organism evidence="1 2">
    <name type="scientific">Actinomortierella ambigua</name>
    <dbReference type="NCBI Taxonomy" id="1343610"/>
    <lineage>
        <taxon>Eukaryota</taxon>
        <taxon>Fungi</taxon>
        <taxon>Fungi incertae sedis</taxon>
        <taxon>Mucoromycota</taxon>
        <taxon>Mortierellomycotina</taxon>
        <taxon>Mortierellomycetes</taxon>
        <taxon>Mortierellales</taxon>
        <taxon>Mortierellaceae</taxon>
        <taxon>Actinomortierella</taxon>
    </lineage>
</organism>
<evidence type="ECO:0000313" key="2">
    <source>
        <dbReference type="Proteomes" id="UP000807716"/>
    </source>
</evidence>
<keyword evidence="2" id="KW-1185">Reference proteome</keyword>
<protein>
    <submittedName>
        <fullName evidence="1">Uncharacterized protein</fullName>
    </submittedName>
</protein>
<evidence type="ECO:0000313" key="1">
    <source>
        <dbReference type="EMBL" id="KAG0268917.1"/>
    </source>
</evidence>
<name>A0A9P6QIL6_9FUNG</name>
<dbReference type="AlphaFoldDB" id="A0A9P6QIL6"/>
<reference evidence="1" key="1">
    <citation type="journal article" date="2020" name="Fungal Divers.">
        <title>Resolving the Mortierellaceae phylogeny through synthesis of multi-gene phylogenetics and phylogenomics.</title>
        <authorList>
            <person name="Vandepol N."/>
            <person name="Liber J."/>
            <person name="Desiro A."/>
            <person name="Na H."/>
            <person name="Kennedy M."/>
            <person name="Barry K."/>
            <person name="Grigoriev I.V."/>
            <person name="Miller A.N."/>
            <person name="O'Donnell K."/>
            <person name="Stajich J.E."/>
            <person name="Bonito G."/>
        </authorList>
    </citation>
    <scope>NUCLEOTIDE SEQUENCE</scope>
    <source>
        <strain evidence="1">BC1065</strain>
    </source>
</reference>
<sequence>MSPHRRPLSPADTPKISNVILSKATFLGEDTTNPKAHGAKIYLDPANHATAAASILHYAAKWADYAPASSPPPKSTAIFEKYEEKAISFPGFKTTDQLYEFLLLHGGLDDLESKILDGYHGFGRREIANGLRSLIPKTNKDPTLQQWILTLPIIIKRHKMDEVTVKLVSLALHLKTDDNGKVELPGGQIASLKIVELQILPEELRGHAEKLAEKFEQTSIAKFEAYFTSKWDEGHHDDDKKKKMLSGLEDWLELVNWDQAILREAPGTLW</sequence>
<comment type="caution">
    <text evidence="1">The sequence shown here is derived from an EMBL/GenBank/DDBJ whole genome shotgun (WGS) entry which is preliminary data.</text>
</comment>
<dbReference type="Proteomes" id="UP000807716">
    <property type="component" value="Unassembled WGS sequence"/>
</dbReference>
<dbReference type="OrthoDB" id="2441166at2759"/>
<dbReference type="EMBL" id="JAAAJB010000038">
    <property type="protein sequence ID" value="KAG0268917.1"/>
    <property type="molecule type" value="Genomic_DNA"/>
</dbReference>